<dbReference type="GO" id="GO:0030866">
    <property type="term" value="P:cortical actin cytoskeleton organization"/>
    <property type="evidence" value="ECO:0007669"/>
    <property type="project" value="TreeGrafter"/>
</dbReference>
<dbReference type="SMART" id="SM00498">
    <property type="entry name" value="FH2"/>
    <property type="match status" value="1"/>
</dbReference>
<feature type="compositionally biased region" description="Polar residues" evidence="1">
    <location>
        <begin position="367"/>
        <end position="377"/>
    </location>
</feature>
<dbReference type="Pfam" id="PF02181">
    <property type="entry name" value="FH2"/>
    <property type="match status" value="1"/>
</dbReference>
<dbReference type="Gene3D" id="1.20.58.2220">
    <property type="entry name" value="Formin, FH2 domain"/>
    <property type="match status" value="1"/>
</dbReference>
<dbReference type="PANTHER" id="PTHR45920">
    <property type="entry name" value="FORMIN HOMOLOGY 2 DOMAIN CONTAINING, ISOFORM I"/>
    <property type="match status" value="1"/>
</dbReference>
<feature type="compositionally biased region" description="Basic and acidic residues" evidence="1">
    <location>
        <begin position="314"/>
        <end position="324"/>
    </location>
</feature>
<protein>
    <recommendedName>
        <fullName evidence="2">FH2 domain-containing protein</fullName>
    </recommendedName>
</protein>
<feature type="compositionally biased region" description="Low complexity" evidence="1">
    <location>
        <begin position="999"/>
        <end position="1009"/>
    </location>
</feature>
<dbReference type="InterPro" id="IPR015425">
    <property type="entry name" value="FH2_Formin"/>
</dbReference>
<dbReference type="InterPro" id="IPR042201">
    <property type="entry name" value="FH2_Formin_sf"/>
</dbReference>
<dbReference type="SUPFAM" id="SSF101447">
    <property type="entry name" value="Formin homology 2 domain (FH2 domain)"/>
    <property type="match status" value="1"/>
</dbReference>
<evidence type="ECO:0000259" key="2">
    <source>
        <dbReference type="PROSITE" id="PS51444"/>
    </source>
</evidence>
<evidence type="ECO:0000256" key="1">
    <source>
        <dbReference type="SAM" id="MobiDB-lite"/>
    </source>
</evidence>
<sequence length="1009" mass="110720">MTYFCSGKSERKSHQQILPLTFFGCPHVELCLPVTSFSNRVVDGADVTVGILRFLEPLLHEGTDVAGRLSMNSGDDSALSMSVTPVVARCQNCGTKVPVEDVETHAMACEPRQPRPILVADPATHDSTATAATSERLGVLKQQIKTMIGMELPESERLYEILLVQINRLNEMIALNQEPSDEFLESVMAFEEVINQMTVKAATLTSEERETASANSSFSMTYQVVVLVPIGADVFEVAFSSIPASLDIGEIRENVAEHLSLDPSSLIIRYRGQTCFPFDDSTTMGELIGNTSDNVVQLTIFTRTEADKFGISKDYEEERRKREPTYPFGAQPTFMTRLKSPTKPVPTHRKCISEFMTEESRAEIQEFITTAQRSPSETSRRGSGDSSAEDVSKQDRKEAIPVSISDQETVAVTPSPADEVDTISPTPPAPPPPPPPPSSVPAPPPPPVPPPVGGVLSVGPMLPPGAVACRPFYWNKLPVTDTPSSNVIWNRLSSVSIARKTIEANFSKKPKLKASVRQRPSIVSPSASQPAKAELPDTQFSQRLDIVLHKLPPVDDVIRALRDLDETVLDLTTLRLLLQTVPRPSDIEFVSSLECEITTATATAPVVFIKGLISVPFWETRLRSLKALREYEEESSSLYEEIALLSNAMKFLVQSTSLRSIFGSILFIGNQMNLGSARGSAKGFRLDAIAKLRSMKCNNNPHTSLLDFLVKQLSRNAAQALEFPQQIGPHLVNVKRAELVAIHQKIADLTSALERQSGASLAIAAKLPQGDSIHALSDSFKSALEDAESLRSRFSSLEDEAMRLLAYFGLTLDSAVSMFAELSPASQAAQSNKKQQEDNARRMWDTRKVDEVFAALSAAAMARRTHEDDPTSSDARYKREEGIKVARRLLCEWVTVLEWDEQSLRSPAVVSSAASEKVSQLSDVISKLFKLFKDFSEEFAGSVSMLVRLEQARRGRPRDDVRVQTSTCVPSLDEPSLEQVIGAAMQSRRRISESPSGRSDAASSAWSAD</sequence>
<proteinExistence type="predicted"/>
<dbReference type="GO" id="GO:0005737">
    <property type="term" value="C:cytoplasm"/>
    <property type="evidence" value="ECO:0007669"/>
    <property type="project" value="TreeGrafter"/>
</dbReference>
<name>A0A3P3Y2Q6_PLABS</name>
<feature type="compositionally biased region" description="Basic and acidic residues" evidence="1">
    <location>
        <begin position="390"/>
        <end position="399"/>
    </location>
</feature>
<evidence type="ECO:0000313" key="3">
    <source>
        <dbReference type="EMBL" id="SPQ94280.1"/>
    </source>
</evidence>
<dbReference type="AlphaFoldDB" id="A0A3P3Y2Q6"/>
<dbReference type="PANTHER" id="PTHR45920:SF7">
    <property type="entry name" value="FORMIN-G"/>
    <property type="match status" value="1"/>
</dbReference>
<feature type="region of interest" description="Disordered" evidence="1">
    <location>
        <begin position="984"/>
        <end position="1009"/>
    </location>
</feature>
<accession>A0A3P3Y2Q6</accession>
<keyword evidence="3" id="KW-0496">Mitochondrion</keyword>
<reference evidence="3 4" key="1">
    <citation type="submission" date="2018-03" db="EMBL/GenBank/DDBJ databases">
        <authorList>
            <person name="Fogelqvist J."/>
        </authorList>
    </citation>
    <scope>NUCLEOTIDE SEQUENCE [LARGE SCALE GENOMIC DNA]</scope>
</reference>
<dbReference type="GO" id="GO:0005856">
    <property type="term" value="C:cytoskeleton"/>
    <property type="evidence" value="ECO:0007669"/>
    <property type="project" value="TreeGrafter"/>
</dbReference>
<organism evidence="3 4">
    <name type="scientific">Plasmodiophora brassicae</name>
    <name type="common">Clubroot disease agent</name>
    <dbReference type="NCBI Taxonomy" id="37360"/>
    <lineage>
        <taxon>Eukaryota</taxon>
        <taxon>Sar</taxon>
        <taxon>Rhizaria</taxon>
        <taxon>Endomyxa</taxon>
        <taxon>Phytomyxea</taxon>
        <taxon>Plasmodiophorida</taxon>
        <taxon>Plasmodiophoridae</taxon>
        <taxon>Plasmodiophora</taxon>
    </lineage>
</organism>
<dbReference type="PROSITE" id="PS51444">
    <property type="entry name" value="FH2"/>
    <property type="match status" value="1"/>
</dbReference>
<dbReference type="EMBL" id="OVEO01000002">
    <property type="protein sequence ID" value="SPQ94280.1"/>
    <property type="molecule type" value="Genomic_DNA"/>
</dbReference>
<feature type="region of interest" description="Disordered" evidence="1">
    <location>
        <begin position="314"/>
        <end position="347"/>
    </location>
</feature>
<dbReference type="Proteomes" id="UP000290189">
    <property type="component" value="Unassembled WGS sequence"/>
</dbReference>
<geneLocation type="mitochondrion" evidence="3"/>
<feature type="region of interest" description="Disordered" evidence="1">
    <location>
        <begin position="515"/>
        <end position="535"/>
    </location>
</feature>
<evidence type="ECO:0000313" key="4">
    <source>
        <dbReference type="Proteomes" id="UP000290189"/>
    </source>
</evidence>
<feature type="compositionally biased region" description="Pro residues" evidence="1">
    <location>
        <begin position="425"/>
        <end position="445"/>
    </location>
</feature>
<feature type="region of interest" description="Disordered" evidence="1">
    <location>
        <begin position="367"/>
        <end position="445"/>
    </location>
</feature>
<dbReference type="GO" id="GO:0051015">
    <property type="term" value="F:actin filament binding"/>
    <property type="evidence" value="ECO:0007669"/>
    <property type="project" value="TreeGrafter"/>
</dbReference>
<gene>
    <name evidence="3" type="ORF">PLBR_LOCUS1495</name>
</gene>
<feature type="domain" description="FH2" evidence="2">
    <location>
        <begin position="459"/>
        <end position="855"/>
    </location>
</feature>